<organism evidence="1 2">
    <name type="scientific">Pseudoalteromonas piscicida</name>
    <dbReference type="NCBI Taxonomy" id="43662"/>
    <lineage>
        <taxon>Bacteria</taxon>
        <taxon>Pseudomonadati</taxon>
        <taxon>Pseudomonadota</taxon>
        <taxon>Gammaproteobacteria</taxon>
        <taxon>Alteromonadales</taxon>
        <taxon>Pseudoalteromonadaceae</taxon>
        <taxon>Pseudoalteromonas</taxon>
    </lineage>
</organism>
<comment type="caution">
    <text evidence="1">The sequence shown here is derived from an EMBL/GenBank/DDBJ whole genome shotgun (WGS) entry which is preliminary data.</text>
</comment>
<accession>A0A2A5JPX4</accession>
<dbReference type="RefSeq" id="WP_099642409.1">
    <property type="nucleotide sequence ID" value="NZ_NKHF01000055.1"/>
</dbReference>
<dbReference type="InterPro" id="IPR025284">
    <property type="entry name" value="DUF4144"/>
</dbReference>
<dbReference type="Pfam" id="PF13642">
    <property type="entry name" value="DUF4144"/>
    <property type="match status" value="1"/>
</dbReference>
<evidence type="ECO:0000313" key="2">
    <source>
        <dbReference type="Proteomes" id="UP000228621"/>
    </source>
</evidence>
<name>A0A2A5JPX4_PSEO7</name>
<sequence>MTIKSYPILLVLDQSLELIEDEKALLDSIHMLDEAMQGRTMVITQNGCCADLNGQEVSQIELTHLTNLVQQYLIDEGECCVSKIQLRNIQQAFALLA</sequence>
<dbReference type="OrthoDB" id="6310115at2"/>
<dbReference type="Gene3D" id="1.10.8.650">
    <property type="entry name" value="Uncharacterised protein PF13642 yp_926445, C-terminal domain"/>
    <property type="match status" value="1"/>
</dbReference>
<gene>
    <name evidence="1" type="ORF">CEX98_12555</name>
</gene>
<dbReference type="Proteomes" id="UP000228621">
    <property type="component" value="Unassembled WGS sequence"/>
</dbReference>
<protein>
    <submittedName>
        <fullName evidence="1">Uncharacterized protein</fullName>
    </submittedName>
</protein>
<dbReference type="AlphaFoldDB" id="A0A2A5JPX4"/>
<evidence type="ECO:0000313" key="1">
    <source>
        <dbReference type="EMBL" id="PCK31468.1"/>
    </source>
</evidence>
<keyword evidence="2" id="KW-1185">Reference proteome</keyword>
<proteinExistence type="predicted"/>
<dbReference type="EMBL" id="NKHF01000055">
    <property type="protein sequence ID" value="PCK31468.1"/>
    <property type="molecule type" value="Genomic_DNA"/>
</dbReference>
<reference evidence="2" key="1">
    <citation type="journal article" date="2019" name="Genome Announc.">
        <title>Draft Genome Sequence of Pseudoalteromonas piscicida Strain 36Y ROTHPW, an Hypersaline Seawater Isolate from the South Coast of Sonora, Mexico.</title>
        <authorList>
            <person name="Sanchez-Diaz R."/>
            <person name="Molina-Garza Z.J."/>
            <person name="Cruz-Suarez L.E."/>
            <person name="Selvin J."/>
            <person name="Kiran G.S."/>
            <person name="Ibarra-Gamez J.C."/>
            <person name="Gomez-Gil B."/>
            <person name="Galaviz-Silva L."/>
        </authorList>
    </citation>
    <scope>NUCLEOTIDE SEQUENCE [LARGE SCALE GENOMIC DNA]</scope>
    <source>
        <strain evidence="2">36Y_RITHPW</strain>
    </source>
</reference>